<protein>
    <submittedName>
        <fullName evidence="2">Uncharacterized protein</fullName>
    </submittedName>
</protein>
<evidence type="ECO:0000313" key="2">
    <source>
        <dbReference type="Ensembl" id="ENSSMRP00000004370.1"/>
    </source>
</evidence>
<dbReference type="PANTHER" id="PTHR10151">
    <property type="entry name" value="ECTONUCLEOTIDE PYROPHOSPHATASE/PHOSPHODIESTERASE"/>
    <property type="match status" value="1"/>
</dbReference>
<proteinExistence type="predicted"/>
<dbReference type="SUPFAM" id="SSF53649">
    <property type="entry name" value="Alkaline phosphatase-like"/>
    <property type="match status" value="1"/>
</dbReference>
<dbReference type="OMA" id="DESETPW"/>
<dbReference type="Gene3D" id="3.40.720.10">
    <property type="entry name" value="Alkaline Phosphatase, subunit A"/>
    <property type="match status" value="1"/>
</dbReference>
<reference evidence="2" key="1">
    <citation type="submission" date="2025-08" db="UniProtKB">
        <authorList>
            <consortium name="Ensembl"/>
        </authorList>
    </citation>
    <scope>IDENTIFICATION</scope>
</reference>
<dbReference type="PANTHER" id="PTHR10151:SF63">
    <property type="entry name" value="ECTONUCLEOTIDE PYROPHOSPHATASE_PHOSPHODIESTERASE FAMILY MEMBER 7"/>
    <property type="match status" value="1"/>
</dbReference>
<feature type="chain" id="PRO_5034831514" evidence="1">
    <location>
        <begin position="18"/>
        <end position="94"/>
    </location>
</feature>
<accession>A0A8D0DHH4</accession>
<dbReference type="GeneTree" id="ENSGT00940000159339"/>
<dbReference type="Pfam" id="PF01663">
    <property type="entry name" value="Phosphodiest"/>
    <property type="match status" value="1"/>
</dbReference>
<organism evidence="2 3">
    <name type="scientific">Salvator merianae</name>
    <name type="common">Argentine black and white tegu</name>
    <name type="synonym">Tupinambis merianae</name>
    <dbReference type="NCBI Taxonomy" id="96440"/>
    <lineage>
        <taxon>Eukaryota</taxon>
        <taxon>Metazoa</taxon>
        <taxon>Chordata</taxon>
        <taxon>Craniata</taxon>
        <taxon>Vertebrata</taxon>
        <taxon>Euteleostomi</taxon>
        <taxon>Lepidosauria</taxon>
        <taxon>Squamata</taxon>
        <taxon>Bifurcata</taxon>
        <taxon>Unidentata</taxon>
        <taxon>Episquamata</taxon>
        <taxon>Laterata</taxon>
        <taxon>Teiioidea</taxon>
        <taxon>Teiidae</taxon>
        <taxon>Salvator</taxon>
    </lineage>
</organism>
<reference evidence="2" key="2">
    <citation type="submission" date="2025-09" db="UniProtKB">
        <authorList>
            <consortium name="Ensembl"/>
        </authorList>
    </citation>
    <scope>IDENTIFICATION</scope>
</reference>
<dbReference type="Proteomes" id="UP000694421">
    <property type="component" value="Unplaced"/>
</dbReference>
<name>A0A8D0DHH4_SALMN</name>
<evidence type="ECO:0000313" key="3">
    <source>
        <dbReference type="Proteomes" id="UP000694421"/>
    </source>
</evidence>
<dbReference type="AlphaFoldDB" id="A0A8D0DHH4"/>
<evidence type="ECO:0000256" key="1">
    <source>
        <dbReference type="SAM" id="SignalP"/>
    </source>
</evidence>
<sequence>MFAFLSLAAALVILGDCAPLQPASNRTKLLLVSFDGFRWNYDQDVDTPNLDAMAKEGVKARYMTPAFVTQTSPCHFTLVTGKCRAAWKRRIRML</sequence>
<dbReference type="InterPro" id="IPR017850">
    <property type="entry name" value="Alkaline_phosphatase_core_sf"/>
</dbReference>
<feature type="signal peptide" evidence="1">
    <location>
        <begin position="1"/>
        <end position="17"/>
    </location>
</feature>
<dbReference type="InterPro" id="IPR002591">
    <property type="entry name" value="Phosphodiest/P_Trfase"/>
</dbReference>
<keyword evidence="3" id="KW-1185">Reference proteome</keyword>
<dbReference type="Ensembl" id="ENSSMRT00000005168.1">
    <property type="protein sequence ID" value="ENSSMRP00000004370.1"/>
    <property type="gene ID" value="ENSSMRG00000003624.1"/>
</dbReference>
<keyword evidence="1" id="KW-0732">Signal</keyword>